<evidence type="ECO:0000313" key="2">
    <source>
        <dbReference type="EMBL" id="OCB92132.1"/>
    </source>
</evidence>
<organism evidence="2 3">
    <name type="scientific">Sanghuangporus baumii</name>
    <name type="common">Phellinus baumii</name>
    <dbReference type="NCBI Taxonomy" id="108892"/>
    <lineage>
        <taxon>Eukaryota</taxon>
        <taxon>Fungi</taxon>
        <taxon>Dikarya</taxon>
        <taxon>Basidiomycota</taxon>
        <taxon>Agaricomycotina</taxon>
        <taxon>Agaricomycetes</taxon>
        <taxon>Hymenochaetales</taxon>
        <taxon>Hymenochaetaceae</taxon>
        <taxon>Sanghuangporus</taxon>
    </lineage>
</organism>
<proteinExistence type="predicted"/>
<accession>A0A9Q5NA47</accession>
<feature type="compositionally biased region" description="Low complexity" evidence="1">
    <location>
        <begin position="205"/>
        <end position="221"/>
    </location>
</feature>
<sequence length="299" mass="33884">MQVLEDLRKTWHKKERISIKRNERHIQKCTAQSGRQDHRGHEHVWYETWNTTLTRVVLCLNSVNVAPQTRVSRMIKKSDGGFRIRSRIPDFGIIRQAEYVRKIESGVEVIKKRLQSDQEEVSIVEIKRAPENSSADRVRRALGEAYGDLCFQVDVFFAGHPDVNAIIGIFVAGSYWNYKVFTRDPDDTSTDDDGEDDESYRPSSERGSSSQAREESVGSWSEESDGSSESSPDELDIIDKSEDPSRQDLEAEVTSEGDEESIGLDVVYILQTEVGELGLTSLMEATENLEGCEEFDDPL</sequence>
<protein>
    <submittedName>
        <fullName evidence="2">Uncharacterized protein</fullName>
    </submittedName>
</protein>
<comment type="caution">
    <text evidence="2">The sequence shown here is derived from an EMBL/GenBank/DDBJ whole genome shotgun (WGS) entry which is preliminary data.</text>
</comment>
<name>A0A9Q5NA47_SANBA</name>
<evidence type="ECO:0000256" key="1">
    <source>
        <dbReference type="SAM" id="MobiDB-lite"/>
    </source>
</evidence>
<keyword evidence="3" id="KW-1185">Reference proteome</keyword>
<gene>
    <name evidence="2" type="ORF">A7U60_g526</name>
</gene>
<feature type="compositionally biased region" description="Acidic residues" evidence="1">
    <location>
        <begin position="222"/>
        <end position="236"/>
    </location>
</feature>
<dbReference type="EMBL" id="LNZH02000029">
    <property type="protein sequence ID" value="OCB92132.1"/>
    <property type="molecule type" value="Genomic_DNA"/>
</dbReference>
<evidence type="ECO:0000313" key="3">
    <source>
        <dbReference type="Proteomes" id="UP000757232"/>
    </source>
</evidence>
<feature type="compositionally biased region" description="Acidic residues" evidence="1">
    <location>
        <begin position="187"/>
        <end position="198"/>
    </location>
</feature>
<dbReference type="AlphaFoldDB" id="A0A9Q5NA47"/>
<reference evidence="2" key="1">
    <citation type="submission" date="2016-06" db="EMBL/GenBank/DDBJ databases">
        <title>Draft Genome sequence of the fungus Inonotus baumii.</title>
        <authorList>
            <person name="Zhu H."/>
            <person name="Lin W."/>
        </authorList>
    </citation>
    <scope>NUCLEOTIDE SEQUENCE</scope>
    <source>
        <strain evidence="2">821</strain>
    </source>
</reference>
<feature type="compositionally biased region" description="Basic and acidic residues" evidence="1">
    <location>
        <begin position="237"/>
        <end position="249"/>
    </location>
</feature>
<dbReference type="Proteomes" id="UP000757232">
    <property type="component" value="Unassembled WGS sequence"/>
</dbReference>
<feature type="compositionally biased region" description="Acidic residues" evidence="1">
    <location>
        <begin position="250"/>
        <end position="262"/>
    </location>
</feature>
<feature type="region of interest" description="Disordered" evidence="1">
    <location>
        <begin position="184"/>
        <end position="263"/>
    </location>
</feature>